<accession>A0A2I0JSQ0</accession>
<keyword evidence="2" id="KW-1185">Reference proteome</keyword>
<evidence type="ECO:0000313" key="1">
    <source>
        <dbReference type="EMBL" id="PKI59292.1"/>
    </source>
</evidence>
<protein>
    <submittedName>
        <fullName evidence="1">Uncharacterized protein</fullName>
    </submittedName>
</protein>
<gene>
    <name evidence="1" type="ORF">CRG98_020312</name>
</gene>
<dbReference type="Proteomes" id="UP000233551">
    <property type="component" value="Unassembled WGS sequence"/>
</dbReference>
<sequence>MFYLASGCEERVGEGFESRVTQWNLRKDVRVHKVHVRVSCSTWMDVCGHGHALEGAQRVVRRASGRAGTGMSGTYERGYAHRSTGADGREQLGARGRGCWSARGAGEVRAAGVQACHYGCTVHPRARFHPKSPK</sequence>
<dbReference type="EMBL" id="PGOL01001308">
    <property type="protein sequence ID" value="PKI59292.1"/>
    <property type="molecule type" value="Genomic_DNA"/>
</dbReference>
<dbReference type="AlphaFoldDB" id="A0A2I0JSQ0"/>
<proteinExistence type="predicted"/>
<comment type="caution">
    <text evidence="1">The sequence shown here is derived from an EMBL/GenBank/DDBJ whole genome shotgun (WGS) entry which is preliminary data.</text>
</comment>
<evidence type="ECO:0000313" key="2">
    <source>
        <dbReference type="Proteomes" id="UP000233551"/>
    </source>
</evidence>
<reference evidence="1 2" key="1">
    <citation type="submission" date="2017-11" db="EMBL/GenBank/DDBJ databases">
        <title>De-novo sequencing of pomegranate (Punica granatum L.) genome.</title>
        <authorList>
            <person name="Akparov Z."/>
            <person name="Amiraslanov A."/>
            <person name="Hajiyeva S."/>
            <person name="Abbasov M."/>
            <person name="Kaur K."/>
            <person name="Hamwieh A."/>
            <person name="Solovyev V."/>
            <person name="Salamov A."/>
            <person name="Braich B."/>
            <person name="Kosarev P."/>
            <person name="Mahmoud A."/>
            <person name="Hajiyev E."/>
            <person name="Babayeva S."/>
            <person name="Izzatullayeva V."/>
            <person name="Mammadov A."/>
            <person name="Mammadov A."/>
            <person name="Sharifova S."/>
            <person name="Ojaghi J."/>
            <person name="Eynullazada K."/>
            <person name="Bayramov B."/>
            <person name="Abdulazimova A."/>
            <person name="Shahmuradov I."/>
        </authorList>
    </citation>
    <scope>NUCLEOTIDE SEQUENCE [LARGE SCALE GENOMIC DNA]</scope>
    <source>
        <strain evidence="2">cv. AG2017</strain>
        <tissue evidence="1">Leaf</tissue>
    </source>
</reference>
<organism evidence="1 2">
    <name type="scientific">Punica granatum</name>
    <name type="common">Pomegranate</name>
    <dbReference type="NCBI Taxonomy" id="22663"/>
    <lineage>
        <taxon>Eukaryota</taxon>
        <taxon>Viridiplantae</taxon>
        <taxon>Streptophyta</taxon>
        <taxon>Embryophyta</taxon>
        <taxon>Tracheophyta</taxon>
        <taxon>Spermatophyta</taxon>
        <taxon>Magnoliopsida</taxon>
        <taxon>eudicotyledons</taxon>
        <taxon>Gunneridae</taxon>
        <taxon>Pentapetalae</taxon>
        <taxon>rosids</taxon>
        <taxon>malvids</taxon>
        <taxon>Myrtales</taxon>
        <taxon>Lythraceae</taxon>
        <taxon>Punica</taxon>
    </lineage>
</organism>
<name>A0A2I0JSQ0_PUNGR</name>